<organism evidence="7 8">
    <name type="scientific">Microbacterium schleiferi</name>
    <dbReference type="NCBI Taxonomy" id="69362"/>
    <lineage>
        <taxon>Bacteria</taxon>
        <taxon>Bacillati</taxon>
        <taxon>Actinomycetota</taxon>
        <taxon>Actinomycetes</taxon>
        <taxon>Micrococcales</taxon>
        <taxon>Microbacteriaceae</taxon>
        <taxon>Microbacterium</taxon>
    </lineage>
</organism>
<evidence type="ECO:0000256" key="5">
    <source>
        <dbReference type="ARBA" id="ARBA00023136"/>
    </source>
</evidence>
<name>A0A7S8MZ17_9MICO</name>
<keyword evidence="3 6" id="KW-0812">Transmembrane</keyword>
<keyword evidence="8" id="KW-1185">Reference proteome</keyword>
<dbReference type="InterPro" id="IPR038330">
    <property type="entry name" value="TspO/MBR-related_sf"/>
</dbReference>
<comment type="similarity">
    <text evidence="2">Belongs to the TspO/BZRP family.</text>
</comment>
<dbReference type="RefSeq" id="WP_195693544.1">
    <property type="nucleotide sequence ID" value="NZ_CP064760.1"/>
</dbReference>
<dbReference type="Proteomes" id="UP000594480">
    <property type="component" value="Chromosome"/>
</dbReference>
<feature type="transmembrane region" description="Helical" evidence="6">
    <location>
        <begin position="63"/>
        <end position="82"/>
    </location>
</feature>
<dbReference type="EMBL" id="CP064760">
    <property type="protein sequence ID" value="QPE05528.1"/>
    <property type="molecule type" value="Genomic_DNA"/>
</dbReference>
<proteinExistence type="inferred from homology"/>
<evidence type="ECO:0000256" key="4">
    <source>
        <dbReference type="ARBA" id="ARBA00022989"/>
    </source>
</evidence>
<feature type="transmembrane region" description="Helical" evidence="6">
    <location>
        <begin position="215"/>
        <end position="234"/>
    </location>
</feature>
<feature type="transmembrane region" description="Helical" evidence="6">
    <location>
        <begin position="240"/>
        <end position="260"/>
    </location>
</feature>
<feature type="transmembrane region" description="Helical" evidence="6">
    <location>
        <begin position="187"/>
        <end position="208"/>
    </location>
</feature>
<sequence length="270" mass="28457">MNATESARGSDVARQILVIAAFVFMIIGDAVGLGAFGGTPIQDAQGGSFSPDTSYLTPATEAFAIWTPIYLGLAIYVIWQALPSQRARDRQRSLGWLIALTMVLNGLWLVTVQFLSVWATVVCIILLLAALVATYLRAVRTREPADGWLDGILIDVVTGLHLGWVTLATVANIAAALTATVPSDWESAASVVGVLVLVVVAVVALGLSASGGWRIAPVLSIAWGLGWLAVARLLGELVDVPIGITAIVVAVIVLIVPIVARLMRERTLAD</sequence>
<reference evidence="7 8" key="1">
    <citation type="submission" date="2020-11" db="EMBL/GenBank/DDBJ databases">
        <title>Amino acid is mineralized and recycled by bacteria in oceanic microbiome.</title>
        <authorList>
            <person name="Zheng L.Y."/>
        </authorList>
    </citation>
    <scope>NUCLEOTIDE SEQUENCE [LARGE SCALE GENOMIC DNA]</scope>
    <source>
        <strain evidence="7 8">A32-1</strain>
    </source>
</reference>
<accession>A0A7S8MZ17</accession>
<dbReference type="PANTHER" id="PTHR33802">
    <property type="entry name" value="SI:CH211-161H7.5-RELATED"/>
    <property type="match status" value="1"/>
</dbReference>
<dbReference type="KEGG" id="msf:IT882_05820"/>
<dbReference type="Pfam" id="PF03073">
    <property type="entry name" value="TspO_MBR"/>
    <property type="match status" value="1"/>
</dbReference>
<evidence type="ECO:0000313" key="8">
    <source>
        <dbReference type="Proteomes" id="UP000594480"/>
    </source>
</evidence>
<evidence type="ECO:0000256" key="6">
    <source>
        <dbReference type="SAM" id="Phobius"/>
    </source>
</evidence>
<keyword evidence="4 6" id="KW-1133">Transmembrane helix</keyword>
<dbReference type="Gene3D" id="1.20.1260.100">
    <property type="entry name" value="TspO/MBR protein"/>
    <property type="match status" value="1"/>
</dbReference>
<protein>
    <submittedName>
        <fullName evidence="7">Tryptophan-rich sensory protein</fullName>
    </submittedName>
</protein>
<dbReference type="AlphaFoldDB" id="A0A7S8MZ17"/>
<evidence type="ECO:0000256" key="2">
    <source>
        <dbReference type="ARBA" id="ARBA00007524"/>
    </source>
</evidence>
<dbReference type="PANTHER" id="PTHR33802:SF1">
    <property type="entry name" value="XK-RELATED PROTEIN"/>
    <property type="match status" value="1"/>
</dbReference>
<feature type="transmembrane region" description="Helical" evidence="6">
    <location>
        <begin position="12"/>
        <end position="36"/>
    </location>
</feature>
<dbReference type="GO" id="GO:0016020">
    <property type="term" value="C:membrane"/>
    <property type="evidence" value="ECO:0007669"/>
    <property type="project" value="UniProtKB-SubCell"/>
</dbReference>
<dbReference type="InterPro" id="IPR004307">
    <property type="entry name" value="TspO_MBR"/>
</dbReference>
<gene>
    <name evidence="7" type="ORF">IT882_05820</name>
</gene>
<evidence type="ECO:0000256" key="1">
    <source>
        <dbReference type="ARBA" id="ARBA00004141"/>
    </source>
</evidence>
<evidence type="ECO:0000256" key="3">
    <source>
        <dbReference type="ARBA" id="ARBA00022692"/>
    </source>
</evidence>
<feature type="transmembrane region" description="Helical" evidence="6">
    <location>
        <begin position="117"/>
        <end position="136"/>
    </location>
</feature>
<comment type="subcellular location">
    <subcellularLocation>
        <location evidence="1">Membrane</location>
        <topology evidence="1">Multi-pass membrane protein</topology>
    </subcellularLocation>
</comment>
<keyword evidence="5 6" id="KW-0472">Membrane</keyword>
<evidence type="ECO:0000313" key="7">
    <source>
        <dbReference type="EMBL" id="QPE05528.1"/>
    </source>
</evidence>
<feature type="transmembrane region" description="Helical" evidence="6">
    <location>
        <begin position="148"/>
        <end position="175"/>
    </location>
</feature>
<feature type="transmembrane region" description="Helical" evidence="6">
    <location>
        <begin position="94"/>
        <end position="111"/>
    </location>
</feature>